<protein>
    <submittedName>
        <fullName evidence="1">Uncharacterized protein</fullName>
    </submittedName>
</protein>
<evidence type="ECO:0000313" key="2">
    <source>
        <dbReference type="Proteomes" id="UP000479000"/>
    </source>
</evidence>
<proteinExistence type="predicted"/>
<dbReference type="EMBL" id="CADCXU010018366">
    <property type="protein sequence ID" value="CAB0006754.1"/>
    <property type="molecule type" value="Genomic_DNA"/>
</dbReference>
<name>A0A6H5GRL8_9HEMI</name>
<sequence>MFYANFYVRDRFYCPTTCSLRALELQKRPRETVQVSTGHLEVFLYGGSSSVD</sequence>
<keyword evidence="2" id="KW-1185">Reference proteome</keyword>
<reference evidence="1 2" key="1">
    <citation type="submission" date="2020-02" db="EMBL/GenBank/DDBJ databases">
        <authorList>
            <person name="Ferguson B K."/>
        </authorList>
    </citation>
    <scope>NUCLEOTIDE SEQUENCE [LARGE SCALE GENOMIC DNA]</scope>
</reference>
<gene>
    <name evidence="1" type="ORF">NTEN_LOCUS12231</name>
</gene>
<feature type="non-terminal residue" evidence="1">
    <location>
        <position position="52"/>
    </location>
</feature>
<dbReference type="Proteomes" id="UP000479000">
    <property type="component" value="Unassembled WGS sequence"/>
</dbReference>
<evidence type="ECO:0000313" key="1">
    <source>
        <dbReference type="EMBL" id="CAB0006754.1"/>
    </source>
</evidence>
<dbReference type="AlphaFoldDB" id="A0A6H5GRL8"/>
<organism evidence="1 2">
    <name type="scientific">Nesidiocoris tenuis</name>
    <dbReference type="NCBI Taxonomy" id="355587"/>
    <lineage>
        <taxon>Eukaryota</taxon>
        <taxon>Metazoa</taxon>
        <taxon>Ecdysozoa</taxon>
        <taxon>Arthropoda</taxon>
        <taxon>Hexapoda</taxon>
        <taxon>Insecta</taxon>
        <taxon>Pterygota</taxon>
        <taxon>Neoptera</taxon>
        <taxon>Paraneoptera</taxon>
        <taxon>Hemiptera</taxon>
        <taxon>Heteroptera</taxon>
        <taxon>Panheteroptera</taxon>
        <taxon>Cimicomorpha</taxon>
        <taxon>Miridae</taxon>
        <taxon>Dicyphina</taxon>
        <taxon>Nesidiocoris</taxon>
    </lineage>
</organism>
<accession>A0A6H5GRL8</accession>